<keyword evidence="1" id="KW-0472">Membrane</keyword>
<sequence>MKTMILCVCLSISFAFVSEKTGFLEIDWKLLFIPALLVLQIVIIGTALKNRYKKH</sequence>
<reference evidence="2 3" key="1">
    <citation type="submission" date="2018-07" db="EMBL/GenBank/DDBJ databases">
        <title>Genomic Encyclopedia of Archaeal and Bacterial Type Strains, Phase II (KMG-II): from individual species to whole genera.</title>
        <authorList>
            <person name="Goeker M."/>
        </authorList>
    </citation>
    <scope>NUCLEOTIDE SEQUENCE [LARGE SCALE GENOMIC DNA]</scope>
    <source>
        <strain evidence="2 3">DSM 25795</strain>
    </source>
</reference>
<evidence type="ECO:0000256" key="1">
    <source>
        <dbReference type="SAM" id="Phobius"/>
    </source>
</evidence>
<comment type="caution">
    <text evidence="2">The sequence shown here is derived from an EMBL/GenBank/DDBJ whole genome shotgun (WGS) entry which is preliminary data.</text>
</comment>
<organism evidence="2 3">
    <name type="scientific">Flavobacterium cutihirudinis</name>
    <dbReference type="NCBI Taxonomy" id="1265740"/>
    <lineage>
        <taxon>Bacteria</taxon>
        <taxon>Pseudomonadati</taxon>
        <taxon>Bacteroidota</taxon>
        <taxon>Flavobacteriia</taxon>
        <taxon>Flavobacteriales</taxon>
        <taxon>Flavobacteriaceae</taxon>
        <taxon>Flavobacterium</taxon>
    </lineage>
</organism>
<name>A0A3D9FJD9_9FLAO</name>
<gene>
    <name evidence="2" type="ORF">BD847_4130</name>
</gene>
<feature type="transmembrane region" description="Helical" evidence="1">
    <location>
        <begin position="30"/>
        <end position="48"/>
    </location>
</feature>
<protein>
    <submittedName>
        <fullName evidence="2">Uncharacterized protein</fullName>
    </submittedName>
</protein>
<keyword evidence="1" id="KW-1133">Transmembrane helix</keyword>
<dbReference type="AlphaFoldDB" id="A0A3D9FJD9"/>
<accession>A0A3D9FJD9</accession>
<keyword evidence="3" id="KW-1185">Reference proteome</keyword>
<evidence type="ECO:0000313" key="2">
    <source>
        <dbReference type="EMBL" id="RED18883.1"/>
    </source>
</evidence>
<keyword evidence="1" id="KW-0812">Transmembrane</keyword>
<dbReference type="Proteomes" id="UP000257004">
    <property type="component" value="Unassembled WGS sequence"/>
</dbReference>
<proteinExistence type="predicted"/>
<dbReference type="EMBL" id="QRDQ01000014">
    <property type="protein sequence ID" value="RED18883.1"/>
    <property type="molecule type" value="Genomic_DNA"/>
</dbReference>
<evidence type="ECO:0000313" key="3">
    <source>
        <dbReference type="Proteomes" id="UP000257004"/>
    </source>
</evidence>